<gene>
    <name evidence="1" type="ORF">SNEC2469_LOCUS27722</name>
</gene>
<keyword evidence="2" id="KW-1185">Reference proteome</keyword>
<sequence>EESEYWKASDSAVALSLELPGLKTRKGKEWVRDLGCYFVKQLRRNAVEVSEKRLTEAEREAFKGAKQKEVKNFVVAKAFQKLPEHLKPSKEQVLKMRWLLTWKVDEDHKDGEPHGSEMLLTKAAYGLVEAPIQWYLTVARFLESIGGERQFSDPTCWGFFRADRTPIGWVCGHVDDFLFGGNSQDPAWQKIRRLIQERFKWGQWESGKFTQCGVVIEQDSEGFSLSQPDYLEAVSEIHVAPQWCAPVSLLLSKIHTGVVNDILETNKLLRKAKLGQHQKMRIHGQGHELPLLAAWVDAADGHRPDGGSTKGIVIGWAPRRLLDGALVRISPLFWQSAKIQRTCRSSGAAETHAAVDADDELYAVRFQVFEFQGGQVPLWSCDDAVETIEGVLISDSRNLYDRMQQTVLTLKGALGQWG</sequence>
<dbReference type="AlphaFoldDB" id="A0A813AIU4"/>
<feature type="non-terminal residue" evidence="1">
    <location>
        <position position="1"/>
    </location>
</feature>
<evidence type="ECO:0000313" key="2">
    <source>
        <dbReference type="Proteomes" id="UP000601435"/>
    </source>
</evidence>
<reference evidence="1" key="1">
    <citation type="submission" date="2021-02" db="EMBL/GenBank/DDBJ databases">
        <authorList>
            <person name="Dougan E. K."/>
            <person name="Rhodes N."/>
            <person name="Thang M."/>
            <person name="Chan C."/>
        </authorList>
    </citation>
    <scope>NUCLEOTIDE SEQUENCE</scope>
</reference>
<evidence type="ECO:0000313" key="1">
    <source>
        <dbReference type="EMBL" id="CAE7865918.1"/>
    </source>
</evidence>
<name>A0A813AIU4_9DINO</name>
<protein>
    <recommendedName>
        <fullName evidence="3">Reverse transcriptase Ty1/copia-type domain-containing protein</fullName>
    </recommendedName>
</protein>
<dbReference type="OrthoDB" id="3054497at2759"/>
<evidence type="ECO:0008006" key="3">
    <source>
        <dbReference type="Google" id="ProtNLM"/>
    </source>
</evidence>
<comment type="caution">
    <text evidence="1">The sequence shown here is derived from an EMBL/GenBank/DDBJ whole genome shotgun (WGS) entry which is preliminary data.</text>
</comment>
<accession>A0A813AIU4</accession>
<proteinExistence type="predicted"/>
<dbReference type="EMBL" id="CAJNJA010058895">
    <property type="protein sequence ID" value="CAE7865918.1"/>
    <property type="molecule type" value="Genomic_DNA"/>
</dbReference>
<organism evidence="1 2">
    <name type="scientific">Symbiodinium necroappetens</name>
    <dbReference type="NCBI Taxonomy" id="1628268"/>
    <lineage>
        <taxon>Eukaryota</taxon>
        <taxon>Sar</taxon>
        <taxon>Alveolata</taxon>
        <taxon>Dinophyceae</taxon>
        <taxon>Suessiales</taxon>
        <taxon>Symbiodiniaceae</taxon>
        <taxon>Symbiodinium</taxon>
    </lineage>
</organism>
<dbReference type="Proteomes" id="UP000601435">
    <property type="component" value="Unassembled WGS sequence"/>
</dbReference>